<gene>
    <name evidence="1" type="ORF">F4Y08_13180</name>
</gene>
<sequence>MPKFLYQANYTTTGIQGLLQEGGTSRRQVFEEMGREQGGELEAFYYAFGGADLYMIYDLPDAVTAAALSLSITARGALSISTVQLITPEEIDEATRKTVTYRPPGA</sequence>
<dbReference type="AlphaFoldDB" id="A0A6B1DVL2"/>
<protein>
    <submittedName>
        <fullName evidence="1">GYD domain-containing protein</fullName>
    </submittedName>
</protein>
<organism evidence="1">
    <name type="scientific">Caldilineaceae bacterium SB0662_bin_9</name>
    <dbReference type="NCBI Taxonomy" id="2605258"/>
    <lineage>
        <taxon>Bacteria</taxon>
        <taxon>Bacillati</taxon>
        <taxon>Chloroflexota</taxon>
        <taxon>Caldilineae</taxon>
        <taxon>Caldilineales</taxon>
        <taxon>Caldilineaceae</taxon>
    </lineage>
</organism>
<proteinExistence type="predicted"/>
<dbReference type="EMBL" id="VXPY01000094">
    <property type="protein sequence ID" value="MYD91268.1"/>
    <property type="molecule type" value="Genomic_DNA"/>
</dbReference>
<accession>A0A6B1DVL2</accession>
<comment type="caution">
    <text evidence="1">The sequence shown here is derived from an EMBL/GenBank/DDBJ whole genome shotgun (WGS) entry which is preliminary data.</text>
</comment>
<reference evidence="1" key="1">
    <citation type="submission" date="2019-09" db="EMBL/GenBank/DDBJ databases">
        <title>Characterisation of the sponge microbiome using genome-centric metagenomics.</title>
        <authorList>
            <person name="Engelberts J.P."/>
            <person name="Robbins S.J."/>
            <person name="De Goeij J.M."/>
            <person name="Aranda M."/>
            <person name="Bell S.C."/>
            <person name="Webster N.S."/>
        </authorList>
    </citation>
    <scope>NUCLEOTIDE SEQUENCE</scope>
    <source>
        <strain evidence="1">SB0662_bin_9</strain>
    </source>
</reference>
<evidence type="ECO:0000313" key="1">
    <source>
        <dbReference type="EMBL" id="MYD91268.1"/>
    </source>
</evidence>
<name>A0A6B1DVL2_9CHLR</name>
<dbReference type="Pfam" id="PF08734">
    <property type="entry name" value="GYD"/>
    <property type="match status" value="1"/>
</dbReference>
<dbReference type="InterPro" id="IPR014845">
    <property type="entry name" value="GYD/TTHA1554"/>
</dbReference>